<feature type="transmembrane region" description="Helical" evidence="1">
    <location>
        <begin position="7"/>
        <end position="29"/>
    </location>
</feature>
<dbReference type="GO" id="GO:0043190">
    <property type="term" value="C:ATP-binding cassette (ABC) transporter complex"/>
    <property type="evidence" value="ECO:0007669"/>
    <property type="project" value="InterPro"/>
</dbReference>
<keyword evidence="1" id="KW-1133">Transmembrane helix</keyword>
<dbReference type="GeneID" id="33361673"/>
<proteinExistence type="predicted"/>
<evidence type="ECO:0008006" key="3">
    <source>
        <dbReference type="Google" id="ProtNLM"/>
    </source>
</evidence>
<dbReference type="PANTHER" id="PTHR30188">
    <property type="entry name" value="ABC TRANSPORTER PERMEASE PROTEIN-RELATED"/>
    <property type="match status" value="1"/>
</dbReference>
<feature type="transmembrane region" description="Helical" evidence="1">
    <location>
        <begin position="219"/>
        <end position="242"/>
    </location>
</feature>
<feature type="transmembrane region" description="Helical" evidence="1">
    <location>
        <begin position="117"/>
        <end position="140"/>
    </location>
</feature>
<dbReference type="RefSeq" id="YP_009399041.1">
    <property type="nucleotide sequence ID" value="NC_035295.1"/>
</dbReference>
<evidence type="ECO:0000313" key="2">
    <source>
        <dbReference type="EMBL" id="ARW68438.1"/>
    </source>
</evidence>
<feature type="transmembrane region" description="Helical" evidence="1">
    <location>
        <begin position="63"/>
        <end position="81"/>
    </location>
</feature>
<dbReference type="EMBL" id="MF101452">
    <property type="protein sequence ID" value="ARW68438.1"/>
    <property type="molecule type" value="Genomic_DNA"/>
</dbReference>
<dbReference type="PANTHER" id="PTHR30188:SF4">
    <property type="entry name" value="PROTEIN TRIGALACTOSYLDIACYLGLYCEROL 1, CHLOROPLASTIC"/>
    <property type="match status" value="1"/>
</dbReference>
<evidence type="ECO:0000256" key="1">
    <source>
        <dbReference type="SAM" id="Phobius"/>
    </source>
</evidence>
<dbReference type="GO" id="GO:0005548">
    <property type="term" value="F:phospholipid transporter activity"/>
    <property type="evidence" value="ECO:0007669"/>
    <property type="project" value="TreeGrafter"/>
</dbReference>
<keyword evidence="2" id="KW-0150">Chloroplast</keyword>
<keyword evidence="1" id="KW-0472">Membrane</keyword>
<organism evidence="2">
    <name type="scientific">Taenioma perpusillum</name>
    <dbReference type="NCBI Taxonomy" id="210852"/>
    <lineage>
        <taxon>Eukaryota</taxon>
        <taxon>Rhodophyta</taxon>
        <taxon>Florideophyceae</taxon>
        <taxon>Rhodymeniophycidae</taxon>
        <taxon>Ceramiales</taxon>
        <taxon>Delesseriaceae</taxon>
        <taxon>Taenioma</taxon>
    </lineage>
</organism>
<name>A0A1Z1MQT4_9FLOR</name>
<dbReference type="InterPro" id="IPR030802">
    <property type="entry name" value="Permease_MalE"/>
</dbReference>
<feature type="transmembrane region" description="Helical" evidence="1">
    <location>
        <begin position="186"/>
        <end position="207"/>
    </location>
</feature>
<dbReference type="Pfam" id="PF02405">
    <property type="entry name" value="MlaE"/>
    <property type="match status" value="1"/>
</dbReference>
<keyword evidence="1" id="KW-0812">Transmembrane</keyword>
<geneLocation type="chloroplast" evidence="2"/>
<dbReference type="AlphaFoldDB" id="A0A1Z1MQT4"/>
<feature type="transmembrane region" description="Helical" evidence="1">
    <location>
        <begin position="87"/>
        <end position="105"/>
    </location>
</feature>
<accession>A0A1Z1MQT4</accession>
<protein>
    <recommendedName>
        <fullName evidence="3">ABC transporter permease</fullName>
    </recommendedName>
</protein>
<reference evidence="2" key="1">
    <citation type="journal article" date="2017" name="J. Phycol.">
        <title>Analysis of chloroplast genomes and a supermatrix inform reclassification of the Rhodomelaceae (Rhodophyta).</title>
        <authorList>
            <person name="Diaz-Tapia P."/>
            <person name="Maggs C.A."/>
            <person name="West J.A."/>
            <person name="Verbruggen H."/>
        </authorList>
    </citation>
    <scope>NUCLEOTIDE SEQUENCE</scope>
    <source>
        <strain evidence="2">PD1676</strain>
    </source>
</reference>
<feature type="transmembrane region" description="Helical" evidence="1">
    <location>
        <begin position="35"/>
        <end position="56"/>
    </location>
</feature>
<gene>
    <name evidence="2" type="primary">ycf63</name>
</gene>
<keyword evidence="2" id="KW-0934">Plastid</keyword>
<sequence>MQKNNNKFFISFQIIYKLFNVLNINIFYIAEQIKILYSSSLSIVIIAAFFMGLVFSLQIVKEFLYLNAISLVGSIIATSFLRELSPVITSIILIAKIGSYFTAELATMSITEQIDILYILGINPINYLVLPRIVSFIILMPFFNCISFITSIFSCSFICLFMYDIDANIFFTSVLSALSWIDVLKSCLKTIIFAFCISLISCVWGLTASGGAKGVGMSTTSSVVISVILVIILDFFLSYYLFNNLDNLFKCR</sequence>